<dbReference type="OrthoDB" id="69177at2759"/>
<dbReference type="Proteomes" id="UP000006671">
    <property type="component" value="Unassembled WGS sequence"/>
</dbReference>
<dbReference type="PROSITE" id="PS51471">
    <property type="entry name" value="FE2OG_OXY"/>
    <property type="match status" value="1"/>
</dbReference>
<comment type="cofactor">
    <cofactor evidence="1">
        <name>L-ascorbate</name>
        <dbReference type="ChEBI" id="CHEBI:38290"/>
    </cofactor>
</comment>
<dbReference type="EMBL" id="GG738847">
    <property type="protein sequence ID" value="EFC49721.1"/>
    <property type="molecule type" value="Genomic_DNA"/>
</dbReference>
<name>D2V0H5_NAEGR</name>
<keyword evidence="10" id="KW-1185">Reference proteome</keyword>
<dbReference type="GO" id="GO:0004656">
    <property type="term" value="F:procollagen-proline 4-dioxygenase activity"/>
    <property type="evidence" value="ECO:0007669"/>
    <property type="project" value="TreeGrafter"/>
</dbReference>
<dbReference type="GO" id="GO:0031418">
    <property type="term" value="F:L-ascorbic acid binding"/>
    <property type="evidence" value="ECO:0007669"/>
    <property type="project" value="InterPro"/>
</dbReference>
<evidence type="ECO:0000256" key="2">
    <source>
        <dbReference type="ARBA" id="ARBA00022723"/>
    </source>
</evidence>
<proteinExistence type="predicted"/>
<dbReference type="InterPro" id="IPR044862">
    <property type="entry name" value="Pro_4_hyd_alph_FE2OG_OXY"/>
</dbReference>
<gene>
    <name evidence="9" type="ORF">NAEGRDRAFT_45701</name>
</gene>
<dbReference type="GO" id="GO:0005783">
    <property type="term" value="C:endoplasmic reticulum"/>
    <property type="evidence" value="ECO:0007669"/>
    <property type="project" value="TreeGrafter"/>
</dbReference>
<sequence length="451" mass="52524">MGNKHSASSSSRNDNNDHLQQQRIKSKYSVIEPDDSIKVRQMFSYDRQSFELKPLEISGPFYEDSLNRLMVIPNFFSDDECRDLIKKCSNFQSLEDEYPKEHRNAMRELVTDNKLADLIFNRLKNKIDLDQIGKSIAPYGLDSRGRWVACGVNECMRFSKYEKGEYFKIHTDGQFRRSENERSIYTLLIYLNQDFNGGETKFFSDPNDDTFNLHHTLKPSVGKLALFNQDFYHEGCSVISGIKYILRTEIMYLRVDNNSIPRDNNFEQSETYQQIGQAFKESETLEKSGDVYGSSEKYFAGQRLLVKSGKTFEYLLNRQYCILEGPVENDKNDNLTVLPEEIILNIFTFLSESEICSVGLQLSRYLNHLARSPILWKAVYKKYWNGNTYLKLCEKEPLTDWYHAARVRNFTERNFKPICIDITSEVATFGFFSDETPKTTEPYVGRYTGGQ</sequence>
<dbReference type="KEGG" id="ngr:NAEGRDRAFT_45701"/>
<evidence type="ECO:0000256" key="3">
    <source>
        <dbReference type="ARBA" id="ARBA00022964"/>
    </source>
</evidence>
<dbReference type="Pfam" id="PF13640">
    <property type="entry name" value="2OG-FeII_Oxy_3"/>
    <property type="match status" value="1"/>
</dbReference>
<keyword evidence="5" id="KW-0408">Iron</keyword>
<dbReference type="GeneID" id="8855409"/>
<feature type="region of interest" description="Disordered" evidence="6">
    <location>
        <begin position="1"/>
        <end position="21"/>
    </location>
</feature>
<evidence type="ECO:0000313" key="9">
    <source>
        <dbReference type="EMBL" id="EFC49721.1"/>
    </source>
</evidence>
<reference evidence="9 10" key="1">
    <citation type="journal article" date="2010" name="Cell">
        <title>The genome of Naegleria gruberi illuminates early eukaryotic versatility.</title>
        <authorList>
            <person name="Fritz-Laylin L.K."/>
            <person name="Prochnik S.E."/>
            <person name="Ginger M.L."/>
            <person name="Dacks J.B."/>
            <person name="Carpenter M.L."/>
            <person name="Field M.C."/>
            <person name="Kuo A."/>
            <person name="Paredez A."/>
            <person name="Chapman J."/>
            <person name="Pham J."/>
            <person name="Shu S."/>
            <person name="Neupane R."/>
            <person name="Cipriano M."/>
            <person name="Mancuso J."/>
            <person name="Tu H."/>
            <person name="Salamov A."/>
            <person name="Lindquist E."/>
            <person name="Shapiro H."/>
            <person name="Lucas S."/>
            <person name="Grigoriev I.V."/>
            <person name="Cande W.Z."/>
            <person name="Fulton C."/>
            <person name="Rokhsar D.S."/>
            <person name="Dawson S.C."/>
        </authorList>
    </citation>
    <scope>NUCLEOTIDE SEQUENCE [LARGE SCALE GENOMIC DNA]</scope>
    <source>
        <strain evidence="9 10">NEG-M</strain>
    </source>
</reference>
<dbReference type="eggNOG" id="ENOG502S4DV">
    <property type="taxonomic scope" value="Eukaryota"/>
</dbReference>
<feature type="compositionally biased region" description="Low complexity" evidence="6">
    <location>
        <begin position="1"/>
        <end position="11"/>
    </location>
</feature>
<evidence type="ECO:0000256" key="5">
    <source>
        <dbReference type="ARBA" id="ARBA00023004"/>
    </source>
</evidence>
<dbReference type="PANTHER" id="PTHR10869">
    <property type="entry name" value="PROLYL 4-HYDROXYLASE ALPHA SUBUNIT"/>
    <property type="match status" value="1"/>
</dbReference>
<dbReference type="InterPro" id="IPR045054">
    <property type="entry name" value="P4HA-like"/>
</dbReference>
<dbReference type="Gene3D" id="1.20.1280.50">
    <property type="match status" value="1"/>
</dbReference>
<evidence type="ECO:0000256" key="1">
    <source>
        <dbReference type="ARBA" id="ARBA00001961"/>
    </source>
</evidence>
<dbReference type="Pfam" id="PF12937">
    <property type="entry name" value="F-box-like"/>
    <property type="match status" value="1"/>
</dbReference>
<dbReference type="Gene3D" id="2.60.120.620">
    <property type="entry name" value="q2cbj1_9rhob like domain"/>
    <property type="match status" value="1"/>
</dbReference>
<dbReference type="InterPro" id="IPR036047">
    <property type="entry name" value="F-box-like_dom_sf"/>
</dbReference>
<evidence type="ECO:0000256" key="6">
    <source>
        <dbReference type="SAM" id="MobiDB-lite"/>
    </source>
</evidence>
<dbReference type="RefSeq" id="XP_002682465.1">
    <property type="nucleotide sequence ID" value="XM_002682419.1"/>
</dbReference>
<evidence type="ECO:0000259" key="8">
    <source>
        <dbReference type="PROSITE" id="PS51471"/>
    </source>
</evidence>
<dbReference type="InParanoid" id="D2V0H5"/>
<protein>
    <submittedName>
        <fullName evidence="9">p4Hc domain-containing protein</fullName>
    </submittedName>
</protein>
<organism evidence="10">
    <name type="scientific">Naegleria gruberi</name>
    <name type="common">Amoeba</name>
    <dbReference type="NCBI Taxonomy" id="5762"/>
    <lineage>
        <taxon>Eukaryota</taxon>
        <taxon>Discoba</taxon>
        <taxon>Heterolobosea</taxon>
        <taxon>Tetramitia</taxon>
        <taxon>Eutetramitia</taxon>
        <taxon>Vahlkampfiidae</taxon>
        <taxon>Naegleria</taxon>
    </lineage>
</organism>
<dbReference type="InterPro" id="IPR001810">
    <property type="entry name" value="F-box_dom"/>
</dbReference>
<dbReference type="PROSITE" id="PS50181">
    <property type="entry name" value="FBOX"/>
    <property type="match status" value="1"/>
</dbReference>
<feature type="domain" description="Fe2OG dioxygenase" evidence="8">
    <location>
        <begin position="151"/>
        <end position="252"/>
    </location>
</feature>
<accession>D2V0H5</accession>
<keyword evidence="2" id="KW-0479">Metal-binding</keyword>
<dbReference type="PANTHER" id="PTHR10869:SF236">
    <property type="entry name" value="PROLYL 4-HYDROXYLASE ALPHA SUBUNIT DOMAIN-CONTAINING PROTEIN"/>
    <property type="match status" value="1"/>
</dbReference>
<dbReference type="AlphaFoldDB" id="D2V0H5"/>
<keyword evidence="3" id="KW-0223">Dioxygenase</keyword>
<dbReference type="InterPro" id="IPR005123">
    <property type="entry name" value="Oxoglu/Fe-dep_dioxygenase_dom"/>
</dbReference>
<evidence type="ECO:0000256" key="4">
    <source>
        <dbReference type="ARBA" id="ARBA00023002"/>
    </source>
</evidence>
<dbReference type="SMART" id="SM00702">
    <property type="entry name" value="P4Hc"/>
    <property type="match status" value="1"/>
</dbReference>
<dbReference type="GO" id="GO:0005506">
    <property type="term" value="F:iron ion binding"/>
    <property type="evidence" value="ECO:0007669"/>
    <property type="project" value="InterPro"/>
</dbReference>
<dbReference type="InterPro" id="IPR006620">
    <property type="entry name" value="Pro_4_hyd_alph"/>
</dbReference>
<evidence type="ECO:0000313" key="10">
    <source>
        <dbReference type="Proteomes" id="UP000006671"/>
    </source>
</evidence>
<dbReference type="SUPFAM" id="SSF81383">
    <property type="entry name" value="F-box domain"/>
    <property type="match status" value="1"/>
</dbReference>
<dbReference type="VEuPathDB" id="AmoebaDB:NAEGRDRAFT_45701"/>
<keyword evidence="4" id="KW-0560">Oxidoreductase</keyword>
<feature type="domain" description="F-box" evidence="7">
    <location>
        <begin position="332"/>
        <end position="379"/>
    </location>
</feature>
<evidence type="ECO:0000259" key="7">
    <source>
        <dbReference type="PROSITE" id="PS50181"/>
    </source>
</evidence>